<gene>
    <name evidence="3" type="ORF">JOM49_004325</name>
</gene>
<name>A0ABS4PVC7_9PSEU</name>
<dbReference type="InterPro" id="IPR036265">
    <property type="entry name" value="HIT-like_sf"/>
</dbReference>
<dbReference type="PROSITE" id="PS51084">
    <property type="entry name" value="HIT_2"/>
    <property type="match status" value="1"/>
</dbReference>
<keyword evidence="4" id="KW-1185">Reference proteome</keyword>
<comment type="caution">
    <text evidence="3">The sequence shown here is derived from an EMBL/GenBank/DDBJ whole genome shotgun (WGS) entry which is preliminary data.</text>
</comment>
<feature type="domain" description="HIT" evidence="2">
    <location>
        <begin position="1"/>
        <end position="89"/>
    </location>
</feature>
<dbReference type="InterPro" id="IPR019808">
    <property type="entry name" value="Histidine_triad_CS"/>
</dbReference>
<evidence type="ECO:0000313" key="3">
    <source>
        <dbReference type="EMBL" id="MBP2182799.1"/>
    </source>
</evidence>
<sequence>MVRRWHDVLAIRPRGGGVVAGHVLVIPHEHVRDFGADPAVTAVTAAAAAELAAELPNCNVIANQGPEATQTVPHLHLHVVPRAAGDGLRLPWTEAR</sequence>
<reference evidence="3 4" key="1">
    <citation type="submission" date="2021-03" db="EMBL/GenBank/DDBJ databases">
        <title>Sequencing the genomes of 1000 actinobacteria strains.</title>
        <authorList>
            <person name="Klenk H.-P."/>
        </authorList>
    </citation>
    <scope>NUCLEOTIDE SEQUENCE [LARGE SCALE GENOMIC DNA]</scope>
    <source>
        <strain evidence="3 4">DSM 45510</strain>
    </source>
</reference>
<organism evidence="3 4">
    <name type="scientific">Amycolatopsis magusensis</name>
    <dbReference type="NCBI Taxonomy" id="882444"/>
    <lineage>
        <taxon>Bacteria</taxon>
        <taxon>Bacillati</taxon>
        <taxon>Actinomycetota</taxon>
        <taxon>Actinomycetes</taxon>
        <taxon>Pseudonocardiales</taxon>
        <taxon>Pseudonocardiaceae</taxon>
        <taxon>Amycolatopsis</taxon>
    </lineage>
</organism>
<dbReference type="Gene3D" id="3.30.428.10">
    <property type="entry name" value="HIT-like"/>
    <property type="match status" value="1"/>
</dbReference>
<dbReference type="Proteomes" id="UP000741013">
    <property type="component" value="Unassembled WGS sequence"/>
</dbReference>
<evidence type="ECO:0000256" key="1">
    <source>
        <dbReference type="PROSITE-ProRule" id="PRU00464"/>
    </source>
</evidence>
<dbReference type="EMBL" id="JAGGMS010000001">
    <property type="protein sequence ID" value="MBP2182799.1"/>
    <property type="molecule type" value="Genomic_DNA"/>
</dbReference>
<evidence type="ECO:0000313" key="4">
    <source>
        <dbReference type="Proteomes" id="UP000741013"/>
    </source>
</evidence>
<dbReference type="InterPro" id="IPR011146">
    <property type="entry name" value="HIT-like"/>
</dbReference>
<proteinExistence type="predicted"/>
<feature type="short sequence motif" description="Histidine triad motif" evidence="1">
    <location>
        <begin position="74"/>
        <end position="78"/>
    </location>
</feature>
<accession>A0ABS4PVC7</accession>
<dbReference type="SUPFAM" id="SSF54197">
    <property type="entry name" value="HIT-like"/>
    <property type="match status" value="1"/>
</dbReference>
<evidence type="ECO:0000259" key="2">
    <source>
        <dbReference type="PROSITE" id="PS51084"/>
    </source>
</evidence>
<protein>
    <submittedName>
        <fullName evidence="3">Histidine triad (HIT) family protein</fullName>
    </submittedName>
</protein>
<dbReference type="Pfam" id="PF01230">
    <property type="entry name" value="HIT"/>
    <property type="match status" value="1"/>
</dbReference>
<dbReference type="PROSITE" id="PS00892">
    <property type="entry name" value="HIT_1"/>
    <property type="match status" value="1"/>
</dbReference>